<keyword evidence="4 6" id="KW-0238">DNA-binding</keyword>
<dbReference type="InterPro" id="IPR001207">
    <property type="entry name" value="Transposase_mutator"/>
</dbReference>
<comment type="caution">
    <text evidence="7">The sequence shown here is derived from an EMBL/GenBank/DDBJ whole genome shotgun (WGS) entry which is preliminary data.</text>
</comment>
<accession>A0A101XS22</accession>
<dbReference type="AlphaFoldDB" id="A0A101XS22"/>
<sequence length="280" mass="32477">MNVSSTHSQKVDAIVLNVRENRRIRQMSMMVAVGVNDQGFREILGLRVGDKESYANWHDFFGWLKQRQLRGVDLIVSDSHAGLVQAVQTQFIGCTWQHCQTPFTRNILDQAPKTLMSEIQQQVRAIRTAPDEETARTLLNRVLEEYGEKAPKAVKVLEEGFEDATAVLALPEPLRRKLRTTNSVERLDEEIRRRERVIRIFPNRESVLRSLGALRMEIDEGWSSHRKYLDMDGYASWCKEQQEKWRQKVEAAYHEASTLHLGWPELGEKRSVPCRMRYTG</sequence>
<gene>
    <name evidence="7" type="ORF">ATW55_01160</name>
</gene>
<reference evidence="7 8" key="1">
    <citation type="submission" date="2015-12" db="EMBL/GenBank/DDBJ databases">
        <title>Draft genome sequence of Acidibacillus ferrooxidans ITV001, isolated from a chalcopyrite acid mine drainage site in Brazil.</title>
        <authorList>
            <person name="Dall'Agnol H."/>
            <person name="Nancucheo I."/>
            <person name="Johnson B."/>
            <person name="Oliveira R."/>
            <person name="Leite L."/>
            <person name="Pylro V."/>
            <person name="Nunes G.L."/>
            <person name="Tzotzos G."/>
            <person name="Fernandes G.R."/>
            <person name="Dutra J."/>
            <person name="Orellana S.C."/>
            <person name="Oliveira G."/>
        </authorList>
    </citation>
    <scope>NUCLEOTIDE SEQUENCE [LARGE SCALE GENOMIC DNA]</scope>
    <source>
        <strain evidence="8">ITV01</strain>
    </source>
</reference>
<comment type="similarity">
    <text evidence="2 6">Belongs to the transposase mutator family.</text>
</comment>
<evidence type="ECO:0000256" key="1">
    <source>
        <dbReference type="ARBA" id="ARBA00002190"/>
    </source>
</evidence>
<dbReference type="Pfam" id="PF00872">
    <property type="entry name" value="Transposase_mut"/>
    <property type="match status" value="1"/>
</dbReference>
<evidence type="ECO:0000256" key="4">
    <source>
        <dbReference type="ARBA" id="ARBA00023125"/>
    </source>
</evidence>
<proteinExistence type="inferred from homology"/>
<evidence type="ECO:0000256" key="2">
    <source>
        <dbReference type="ARBA" id="ARBA00010961"/>
    </source>
</evidence>
<dbReference type="PANTHER" id="PTHR33217">
    <property type="entry name" value="TRANSPOSASE FOR INSERTION SEQUENCE ELEMENT IS1081"/>
    <property type="match status" value="1"/>
</dbReference>
<evidence type="ECO:0000256" key="5">
    <source>
        <dbReference type="ARBA" id="ARBA00023172"/>
    </source>
</evidence>
<dbReference type="GO" id="GO:0004803">
    <property type="term" value="F:transposase activity"/>
    <property type="evidence" value="ECO:0007669"/>
    <property type="project" value="UniProtKB-UniRule"/>
</dbReference>
<protein>
    <recommendedName>
        <fullName evidence="6">Mutator family transposase</fullName>
    </recommendedName>
</protein>
<dbReference type="PANTHER" id="PTHR33217:SF7">
    <property type="entry name" value="TRANSPOSASE FOR INSERTION SEQUENCE ELEMENT IS1081"/>
    <property type="match status" value="1"/>
</dbReference>
<comment type="function">
    <text evidence="1 6">Required for the transposition of the insertion element.</text>
</comment>
<keyword evidence="5 6" id="KW-0233">DNA recombination</keyword>
<keyword evidence="6" id="KW-0814">Transposable element</keyword>
<evidence type="ECO:0000313" key="8">
    <source>
        <dbReference type="Proteomes" id="UP000053557"/>
    </source>
</evidence>
<organism evidence="7 8">
    <name type="scientific">Ferroacidibacillus organovorans</name>
    <dbReference type="NCBI Taxonomy" id="1765683"/>
    <lineage>
        <taxon>Bacteria</taxon>
        <taxon>Bacillati</taxon>
        <taxon>Bacillota</taxon>
        <taxon>Bacilli</taxon>
        <taxon>Bacillales</taxon>
        <taxon>Alicyclobacillaceae</taxon>
        <taxon>Ferroacidibacillus</taxon>
    </lineage>
</organism>
<dbReference type="GO" id="GO:0006313">
    <property type="term" value="P:DNA transposition"/>
    <property type="evidence" value="ECO:0007669"/>
    <property type="project" value="UniProtKB-UniRule"/>
</dbReference>
<dbReference type="GO" id="GO:0003677">
    <property type="term" value="F:DNA binding"/>
    <property type="evidence" value="ECO:0007669"/>
    <property type="project" value="UniProtKB-UniRule"/>
</dbReference>
<evidence type="ECO:0000313" key="7">
    <source>
        <dbReference type="EMBL" id="KUO96476.1"/>
    </source>
</evidence>
<evidence type="ECO:0000256" key="6">
    <source>
        <dbReference type="RuleBase" id="RU365089"/>
    </source>
</evidence>
<dbReference type="NCBIfam" id="NF033543">
    <property type="entry name" value="transpos_IS256"/>
    <property type="match status" value="1"/>
</dbReference>
<name>A0A101XS22_9BACL</name>
<keyword evidence="8" id="KW-1185">Reference proteome</keyword>
<evidence type="ECO:0000256" key="3">
    <source>
        <dbReference type="ARBA" id="ARBA00022578"/>
    </source>
</evidence>
<dbReference type="Proteomes" id="UP000053557">
    <property type="component" value="Unassembled WGS sequence"/>
</dbReference>
<keyword evidence="3 6" id="KW-0815">Transposition</keyword>
<dbReference type="EMBL" id="LPVJ01000018">
    <property type="protein sequence ID" value="KUO96476.1"/>
    <property type="molecule type" value="Genomic_DNA"/>
</dbReference>